<reference evidence="2 3" key="1">
    <citation type="submission" date="2021-06" db="EMBL/GenBank/DDBJ databases">
        <authorList>
            <person name="Palmer J.M."/>
        </authorList>
    </citation>
    <scope>NUCLEOTIDE SEQUENCE [LARGE SCALE GENOMIC DNA]</scope>
    <source>
        <strain evidence="2 3">CL_MEX2019</strain>
        <tissue evidence="2">Muscle</tissue>
    </source>
</reference>
<keyword evidence="3" id="KW-1185">Reference proteome</keyword>
<dbReference type="EMBL" id="JAHUTJ010000329">
    <property type="protein sequence ID" value="MED6263627.1"/>
    <property type="molecule type" value="Genomic_DNA"/>
</dbReference>
<evidence type="ECO:0000256" key="1">
    <source>
        <dbReference type="SAM" id="MobiDB-lite"/>
    </source>
</evidence>
<dbReference type="Proteomes" id="UP001352852">
    <property type="component" value="Unassembled WGS sequence"/>
</dbReference>
<evidence type="ECO:0000313" key="3">
    <source>
        <dbReference type="Proteomes" id="UP001352852"/>
    </source>
</evidence>
<sequence length="117" mass="13025">MRRFIEDQVLRGVFPTDFSMGFLSAGHQSRITSVSGDKSSDRSFLTASEQTCWEKLHFWPEGPPDNEYPPIKRIRLILHKASPSSCLSACDPPPQRLALKDGETAARQGAAHTQQAK</sequence>
<protein>
    <submittedName>
        <fullName evidence="2">Uncharacterized protein</fullName>
    </submittedName>
</protein>
<comment type="caution">
    <text evidence="2">The sequence shown here is derived from an EMBL/GenBank/DDBJ whole genome shotgun (WGS) entry which is preliminary data.</text>
</comment>
<gene>
    <name evidence="2" type="ORF">CHARACLAT_006418</name>
</gene>
<accession>A0ABU7CKY6</accession>
<feature type="region of interest" description="Disordered" evidence="1">
    <location>
        <begin position="97"/>
        <end position="117"/>
    </location>
</feature>
<proteinExistence type="predicted"/>
<organism evidence="2 3">
    <name type="scientific">Characodon lateralis</name>
    <dbReference type="NCBI Taxonomy" id="208331"/>
    <lineage>
        <taxon>Eukaryota</taxon>
        <taxon>Metazoa</taxon>
        <taxon>Chordata</taxon>
        <taxon>Craniata</taxon>
        <taxon>Vertebrata</taxon>
        <taxon>Euteleostomi</taxon>
        <taxon>Actinopterygii</taxon>
        <taxon>Neopterygii</taxon>
        <taxon>Teleostei</taxon>
        <taxon>Neoteleostei</taxon>
        <taxon>Acanthomorphata</taxon>
        <taxon>Ovalentaria</taxon>
        <taxon>Atherinomorphae</taxon>
        <taxon>Cyprinodontiformes</taxon>
        <taxon>Goodeidae</taxon>
        <taxon>Characodon</taxon>
    </lineage>
</organism>
<name>A0ABU7CKY6_9TELE</name>
<evidence type="ECO:0000313" key="2">
    <source>
        <dbReference type="EMBL" id="MED6263627.1"/>
    </source>
</evidence>